<proteinExistence type="predicted"/>
<organism evidence="1 2">
    <name type="scientific">Legionella geestiana</name>
    <dbReference type="NCBI Taxonomy" id="45065"/>
    <lineage>
        <taxon>Bacteria</taxon>
        <taxon>Pseudomonadati</taxon>
        <taxon>Pseudomonadota</taxon>
        <taxon>Gammaproteobacteria</taxon>
        <taxon>Legionellales</taxon>
        <taxon>Legionellaceae</taxon>
        <taxon>Legionella</taxon>
    </lineage>
</organism>
<reference evidence="1 2" key="1">
    <citation type="submission" date="2015-11" db="EMBL/GenBank/DDBJ databases">
        <title>Genomic analysis of 38 Legionella species identifies large and diverse effector repertoires.</title>
        <authorList>
            <person name="Burstein D."/>
            <person name="Amaro F."/>
            <person name="Zusman T."/>
            <person name="Lifshitz Z."/>
            <person name="Cohen O."/>
            <person name="Gilbert J.A."/>
            <person name="Pupko T."/>
            <person name="Shuman H.A."/>
            <person name="Segal G."/>
        </authorList>
    </citation>
    <scope>NUCLEOTIDE SEQUENCE [LARGE SCALE GENOMIC DNA]</scope>
    <source>
        <strain evidence="1 2">ATCC 49504</strain>
    </source>
</reference>
<evidence type="ECO:0000313" key="1">
    <source>
        <dbReference type="EMBL" id="KTD02119.1"/>
    </source>
</evidence>
<gene>
    <name evidence="1" type="ORF">Lgee_0744</name>
</gene>
<dbReference type="STRING" id="45065.Lgee_0744"/>
<name>A0A0W0U3D0_9GAMM</name>
<comment type="caution">
    <text evidence="1">The sequence shown here is derived from an EMBL/GenBank/DDBJ whole genome shotgun (WGS) entry which is preliminary data.</text>
</comment>
<accession>A0A0W0U3D0</accession>
<evidence type="ECO:0000313" key="2">
    <source>
        <dbReference type="Proteomes" id="UP000054785"/>
    </source>
</evidence>
<keyword evidence="2" id="KW-1185">Reference proteome</keyword>
<dbReference type="RefSeq" id="WP_065230352.1">
    <property type="nucleotide sequence ID" value="NZ_CAAAHN010000014.1"/>
</dbReference>
<dbReference type="EMBL" id="LNYC01000021">
    <property type="protein sequence ID" value="KTD02119.1"/>
    <property type="molecule type" value="Genomic_DNA"/>
</dbReference>
<dbReference type="AlphaFoldDB" id="A0A0W0U3D0"/>
<dbReference type="PATRIC" id="fig|45065.4.peg.795"/>
<protein>
    <submittedName>
        <fullName evidence="1">Uncharacterized protein</fullName>
    </submittedName>
</protein>
<dbReference type="Proteomes" id="UP000054785">
    <property type="component" value="Unassembled WGS sequence"/>
</dbReference>
<sequence length="92" mass="10551">MDIKAHIYRGIIQYLRENANYSLKSIALLSNSPLKHIRTIFNHNTVPNDFSSEIELVRLFQIILEIKSEDPFSGIMYPAKAPIEPPSKALRI</sequence>